<evidence type="ECO:0000256" key="7">
    <source>
        <dbReference type="ARBA" id="ARBA00022741"/>
    </source>
</evidence>
<dbReference type="Pfam" id="PF03199">
    <property type="entry name" value="GSH_synthase"/>
    <property type="match status" value="1"/>
</dbReference>
<dbReference type="SUPFAM" id="SSF52440">
    <property type="entry name" value="PreATP-grasp domain"/>
    <property type="match status" value="1"/>
</dbReference>
<evidence type="ECO:0000256" key="9">
    <source>
        <dbReference type="ARBA" id="ARBA00022842"/>
    </source>
</evidence>
<dbReference type="GO" id="GO:0043295">
    <property type="term" value="F:glutathione binding"/>
    <property type="evidence" value="ECO:0007669"/>
    <property type="project" value="UniProtKB-UniRule"/>
</dbReference>
<evidence type="ECO:0000256" key="13">
    <source>
        <dbReference type="PIRSR" id="PIRSR001558-3"/>
    </source>
</evidence>
<dbReference type="PANTHER" id="PTHR11130">
    <property type="entry name" value="GLUTATHIONE SYNTHETASE"/>
    <property type="match status" value="1"/>
</dbReference>
<dbReference type="GO" id="GO:0004363">
    <property type="term" value="F:glutathione synthase activity"/>
    <property type="evidence" value="ECO:0007669"/>
    <property type="project" value="UniProtKB-UniRule"/>
</dbReference>
<feature type="binding site" evidence="12">
    <location>
        <position position="172"/>
    </location>
    <ligand>
        <name>Mg(2+)</name>
        <dbReference type="ChEBI" id="CHEBI:18420"/>
    </ligand>
</feature>
<feature type="binding site" evidence="11">
    <location>
        <position position="170"/>
    </location>
    <ligand>
        <name>ATP</name>
        <dbReference type="ChEBI" id="CHEBI:30616"/>
    </ligand>
</feature>
<evidence type="ECO:0000256" key="2">
    <source>
        <dbReference type="ARBA" id="ARBA00010385"/>
    </source>
</evidence>
<evidence type="ECO:0000256" key="5">
    <source>
        <dbReference type="ARBA" id="ARBA00022684"/>
    </source>
</evidence>
<dbReference type="NCBIfam" id="TIGR01986">
    <property type="entry name" value="glut_syn_euk"/>
    <property type="match status" value="1"/>
</dbReference>
<evidence type="ECO:0000259" key="14">
    <source>
        <dbReference type="Pfam" id="PF03199"/>
    </source>
</evidence>
<dbReference type="EC" id="6.3.2.3" evidence="10"/>
<keyword evidence="5 10" id="KW-0317">Glutathione biosynthesis</keyword>
<sequence length="544" mass="60401">MAAYPEYPPDQGDEQQNYLLTSLKDWSIAHGLAVRPTIAYVSAETDPSGALATTAPVTLFPSLFPRVCFEQAKSVAQNYNELYSAIASDEEWLKQTVEELVDIDDFIAQLWKVHLAVKQEGYAQVRSTRHIQILELMMIEPLNLGLFRSDYMVHTDPANAQSRPCVKQVEFNTIASSFGGLSTQVSALHKYLLAVGAYPGTLSSIISDAALPESTSVPGLALGMAKAHEVYGPSNGGLPTCVIFLVQDPERNVFDQRHVEYALNRNHGVKTFRLPFGRVLEDTKLDADRKLLYSPPHAPSKQFEVTLVYFRAGYSPAEYQSQRDWDGRLQIERSAAIKCPSILTQLAGTKKVQQVLATPHSPHLRRFVPDEARAASVLKTFAPIYPMDKSEAGQEARKLAQDPETAARYVLKPQREGGGNNVYRKAIPHFLKETPETHWPAHILMEMIEPPAQSNVIFRNGELQKGGVICELGIYGACLWKDEDGKGRRKILENFEAGYLLRTKGSGSEEGGVAVRSCDDCLSYQDAADRIPGRFRLGRFCVSN</sequence>
<feature type="binding site" evidence="11">
    <location>
        <position position="504"/>
    </location>
    <ligand>
        <name>ATP</name>
        <dbReference type="ChEBI" id="CHEBI:30616"/>
    </ligand>
</feature>
<dbReference type="Gene3D" id="3.30.1490.50">
    <property type="match status" value="1"/>
</dbReference>
<dbReference type="AlphaFoldDB" id="A0AAN6JLM2"/>
<evidence type="ECO:0000256" key="6">
    <source>
        <dbReference type="ARBA" id="ARBA00022723"/>
    </source>
</evidence>
<dbReference type="InterPro" id="IPR014042">
    <property type="entry name" value="Glutathione_synthase_a-hlx"/>
</dbReference>
<feature type="binding site" evidence="13">
    <location>
        <begin position="250"/>
        <end position="252"/>
    </location>
    <ligand>
        <name>substrate</name>
    </ligand>
</feature>
<gene>
    <name evidence="15" type="primary">GSH2_1</name>
    <name evidence="15" type="ORF">LTR82_000753</name>
</gene>
<evidence type="ECO:0000256" key="3">
    <source>
        <dbReference type="ARBA" id="ARBA00011738"/>
    </source>
</evidence>
<keyword evidence="7 10" id="KW-0547">Nucleotide-binding</keyword>
<feature type="binding site" evidence="13">
    <location>
        <begin position="174"/>
        <end position="177"/>
    </location>
    <ligand>
        <name>substrate</name>
    </ligand>
</feature>
<dbReference type="InterPro" id="IPR016185">
    <property type="entry name" value="PreATP-grasp_dom_sf"/>
</dbReference>
<evidence type="ECO:0000256" key="12">
    <source>
        <dbReference type="PIRSR" id="PIRSR001558-2"/>
    </source>
</evidence>
<dbReference type="InterPro" id="IPR037013">
    <property type="entry name" value="GSH-S_sub-bd_sf"/>
</dbReference>
<reference evidence="15" key="1">
    <citation type="submission" date="2021-12" db="EMBL/GenBank/DDBJ databases">
        <title>Black yeast isolated from Biological Soil Crust.</title>
        <authorList>
            <person name="Kurbessoian T."/>
        </authorList>
    </citation>
    <scope>NUCLEOTIDE SEQUENCE</scope>
    <source>
        <strain evidence="15">CCFEE 5208</strain>
    </source>
</reference>
<dbReference type="PIRSF" id="PIRSF001558">
    <property type="entry name" value="GSHase"/>
    <property type="match status" value="1"/>
</dbReference>
<dbReference type="FunFam" id="3.30.1490.50:FF:000002">
    <property type="entry name" value="Glutathione synthetase"/>
    <property type="match status" value="1"/>
</dbReference>
<dbReference type="SUPFAM" id="SSF56059">
    <property type="entry name" value="Glutathione synthetase ATP-binding domain-like"/>
    <property type="match status" value="1"/>
</dbReference>
<feature type="binding site" evidence="11">
    <location>
        <position position="510"/>
    </location>
    <ligand>
        <name>ATP</name>
        <dbReference type="ChEBI" id="CHEBI:30616"/>
    </ligand>
</feature>
<keyword evidence="4 10" id="KW-0436">Ligase</keyword>
<comment type="caution">
    <text evidence="15">The sequence shown here is derived from an EMBL/GenBank/DDBJ whole genome shotgun (WGS) entry which is preliminary data.</text>
</comment>
<feature type="binding site" evidence="11">
    <location>
        <position position="350"/>
    </location>
    <ligand>
        <name>ATP</name>
        <dbReference type="ChEBI" id="CHEBI:30616"/>
    </ligand>
</feature>
<dbReference type="InterPro" id="IPR004887">
    <property type="entry name" value="GSH_synth_subst-bd"/>
</dbReference>
<feature type="binding site" evidence="11">
    <location>
        <position position="502"/>
    </location>
    <ligand>
        <name>substrate</name>
    </ligand>
</feature>
<keyword evidence="9 10" id="KW-0460">Magnesium</keyword>
<comment type="similarity">
    <text evidence="2 10">Belongs to the eukaryotic GSH synthase family.</text>
</comment>
<dbReference type="Gene3D" id="3.30.1490.80">
    <property type="match status" value="1"/>
</dbReference>
<feature type="binding site" evidence="11">
    <location>
        <position position="471"/>
    </location>
    <ligand>
        <name>ATP</name>
        <dbReference type="ChEBI" id="CHEBI:30616"/>
    </ligand>
</feature>
<comment type="catalytic activity">
    <reaction evidence="10">
        <text>gamma-L-glutamyl-L-cysteine + glycine + ATP = glutathione + ADP + phosphate + H(+)</text>
        <dbReference type="Rhea" id="RHEA:13557"/>
        <dbReference type="ChEBI" id="CHEBI:15378"/>
        <dbReference type="ChEBI" id="CHEBI:30616"/>
        <dbReference type="ChEBI" id="CHEBI:43474"/>
        <dbReference type="ChEBI" id="CHEBI:57305"/>
        <dbReference type="ChEBI" id="CHEBI:57925"/>
        <dbReference type="ChEBI" id="CHEBI:58173"/>
        <dbReference type="ChEBI" id="CHEBI:456216"/>
        <dbReference type="EC" id="6.3.2.3"/>
    </reaction>
</comment>
<feature type="domain" description="Glutathione synthase substrate-binding" evidence="14">
    <location>
        <begin position="240"/>
        <end position="347"/>
    </location>
</feature>
<evidence type="ECO:0000256" key="1">
    <source>
        <dbReference type="ARBA" id="ARBA00004965"/>
    </source>
</evidence>
<feature type="binding site" evidence="12">
    <location>
        <position position="170"/>
    </location>
    <ligand>
        <name>Mg(2+)</name>
        <dbReference type="ChEBI" id="CHEBI:18420"/>
    </ligand>
</feature>
<dbReference type="Pfam" id="PF03917">
    <property type="entry name" value="GSH_synth_ATP"/>
    <property type="match status" value="1"/>
</dbReference>
<name>A0AAN6JLM2_9PEZI</name>
<evidence type="ECO:0000256" key="11">
    <source>
        <dbReference type="PIRSR" id="PIRSR001558-1"/>
    </source>
</evidence>
<organism evidence="15 16">
    <name type="scientific">Friedmanniomyces endolithicus</name>
    <dbReference type="NCBI Taxonomy" id="329885"/>
    <lineage>
        <taxon>Eukaryota</taxon>
        <taxon>Fungi</taxon>
        <taxon>Dikarya</taxon>
        <taxon>Ascomycota</taxon>
        <taxon>Pezizomycotina</taxon>
        <taxon>Dothideomycetes</taxon>
        <taxon>Dothideomycetidae</taxon>
        <taxon>Mycosphaerellales</taxon>
        <taxon>Teratosphaeriaceae</taxon>
        <taxon>Friedmanniomyces</taxon>
    </lineage>
</organism>
<dbReference type="GO" id="GO:0005524">
    <property type="term" value="F:ATP binding"/>
    <property type="evidence" value="ECO:0007669"/>
    <property type="project" value="UniProtKB-UniRule"/>
</dbReference>
<feature type="binding site" evidence="13">
    <location>
        <begin position="311"/>
        <end position="314"/>
    </location>
    <ligand>
        <name>substrate</name>
    </ligand>
</feature>
<evidence type="ECO:0000256" key="10">
    <source>
        <dbReference type="PIRNR" id="PIRNR001558"/>
    </source>
</evidence>
<accession>A0AAN6JLM2</accession>
<dbReference type="Gene3D" id="3.40.50.1760">
    <property type="entry name" value="Glutathione synthase, substrate-binding domain superfamily, eukaryotic"/>
    <property type="match status" value="1"/>
</dbReference>
<dbReference type="PANTHER" id="PTHR11130:SF0">
    <property type="entry name" value="GLUTATHIONE SYNTHETASE"/>
    <property type="match status" value="1"/>
</dbReference>
<comment type="subunit">
    <text evidence="3">Homodimer.</text>
</comment>
<feature type="binding site" evidence="12">
    <location>
        <position position="416"/>
    </location>
    <ligand>
        <name>Mg(2+)</name>
        <dbReference type="ChEBI" id="CHEBI:18420"/>
    </ligand>
</feature>
<dbReference type="InterPro" id="IPR014049">
    <property type="entry name" value="Glutathione_synthase_N_euk"/>
</dbReference>
<feature type="binding site" evidence="13">
    <location>
        <begin position="513"/>
        <end position="514"/>
    </location>
    <ligand>
        <name>substrate</name>
    </ligand>
</feature>
<protein>
    <recommendedName>
        <fullName evidence="10">Glutathione synthetase</fullName>
        <shortName evidence="10">GSH-S</shortName>
        <ecNumber evidence="10">6.3.2.3</ecNumber>
    </recommendedName>
</protein>
<dbReference type="Proteomes" id="UP001168146">
    <property type="component" value="Unassembled WGS sequence"/>
</dbReference>
<evidence type="ECO:0000256" key="8">
    <source>
        <dbReference type="ARBA" id="ARBA00022840"/>
    </source>
</evidence>
<proteinExistence type="inferred from homology"/>
<comment type="cofactor">
    <cofactor evidence="10 12">
        <name>Mg(2+)</name>
        <dbReference type="ChEBI" id="CHEBI:18420"/>
    </cofactor>
    <text evidence="10 12">Binds 1 Mg(2+) ion per subunit.</text>
</comment>
<dbReference type="InterPro" id="IPR005615">
    <property type="entry name" value="Glutathione_synthase"/>
</dbReference>
<feature type="binding site" evidence="11">
    <location>
        <position position="148"/>
    </location>
    <ligand>
        <name>substrate</name>
    </ligand>
</feature>
<dbReference type="InterPro" id="IPR014709">
    <property type="entry name" value="Glutathione_synthase_C_euk"/>
</dbReference>
<feature type="binding site" evidence="11">
    <location>
        <begin position="445"/>
        <end position="448"/>
    </location>
    <ligand>
        <name>ATP</name>
        <dbReference type="ChEBI" id="CHEBI:30616"/>
    </ligand>
</feature>
<dbReference type="Gene3D" id="3.30.470.20">
    <property type="entry name" value="ATP-grasp fold, B domain"/>
    <property type="match status" value="1"/>
</dbReference>
<evidence type="ECO:0000256" key="4">
    <source>
        <dbReference type="ARBA" id="ARBA00022598"/>
    </source>
</evidence>
<keyword evidence="8 10" id="KW-0067">ATP-binding</keyword>
<dbReference type="Gene3D" id="1.10.1080.10">
    <property type="entry name" value="Glutathione Synthetase, Chain A, domain 3"/>
    <property type="match status" value="1"/>
</dbReference>
<evidence type="ECO:0000313" key="16">
    <source>
        <dbReference type="Proteomes" id="UP001168146"/>
    </source>
</evidence>
<feature type="binding site" evidence="11">
    <location>
        <position position="256"/>
    </location>
    <ligand>
        <name>substrate</name>
    </ligand>
</feature>
<dbReference type="FunFam" id="3.40.50.1760:FF:000001">
    <property type="entry name" value="Glutathione synthetase"/>
    <property type="match status" value="1"/>
</dbReference>
<dbReference type="EMBL" id="JASUXU010000001">
    <property type="protein sequence ID" value="KAK0328820.1"/>
    <property type="molecule type" value="Genomic_DNA"/>
</dbReference>
<dbReference type="GO" id="GO:0000287">
    <property type="term" value="F:magnesium ion binding"/>
    <property type="evidence" value="ECO:0007669"/>
    <property type="project" value="UniProtKB-UniRule"/>
</dbReference>
<comment type="pathway">
    <text evidence="1 10">Sulfur metabolism; glutathione biosynthesis; glutathione from L-cysteine and L-glutamate: step 2/2.</text>
</comment>
<evidence type="ECO:0000313" key="15">
    <source>
        <dbReference type="EMBL" id="KAK0328820.1"/>
    </source>
</evidence>
<keyword evidence="6 10" id="KW-0479">Metal-binding</keyword>
<feature type="binding site" evidence="11">
    <location>
        <position position="423"/>
    </location>
    <ligand>
        <name>ATP</name>
        <dbReference type="ChEBI" id="CHEBI:30616"/>
    </ligand>
</feature>
<dbReference type="GO" id="GO:0005829">
    <property type="term" value="C:cytosol"/>
    <property type="evidence" value="ECO:0007669"/>
    <property type="project" value="TreeGrafter"/>
</dbReference>
<feature type="binding site" evidence="11">
    <location>
        <begin position="412"/>
        <end position="421"/>
    </location>
    <ligand>
        <name>ATP</name>
        <dbReference type="ChEBI" id="CHEBI:30616"/>
    </ligand>
</feature>